<dbReference type="Proteomes" id="UP001297600">
    <property type="component" value="Unassembled WGS sequence"/>
</dbReference>
<dbReference type="SUPFAM" id="SSF53850">
    <property type="entry name" value="Periplasmic binding protein-like II"/>
    <property type="match status" value="1"/>
</dbReference>
<evidence type="ECO:0000313" key="1">
    <source>
        <dbReference type="EMBL" id="MCG5029912.1"/>
    </source>
</evidence>
<proteinExistence type="predicted"/>
<keyword evidence="2" id="KW-1185">Reference proteome</keyword>
<gene>
    <name evidence="1" type="ORF">MAF45_00375</name>
</gene>
<comment type="caution">
    <text evidence="1">The sequence shown here is derived from an EMBL/GenBank/DDBJ whole genome shotgun (WGS) entry which is preliminary data.</text>
</comment>
<dbReference type="RefSeq" id="WP_237977568.1">
    <property type="nucleotide sequence ID" value="NZ_JAKNCT010000001.1"/>
</dbReference>
<organism evidence="1 2">
    <name type="scientific">Mesosutterella porci</name>
    <dbReference type="NCBI Taxonomy" id="2915351"/>
    <lineage>
        <taxon>Bacteria</taxon>
        <taxon>Pseudomonadati</taxon>
        <taxon>Pseudomonadota</taxon>
        <taxon>Betaproteobacteria</taxon>
        <taxon>Burkholderiales</taxon>
        <taxon>Sutterellaceae</taxon>
        <taxon>Mesosutterella</taxon>
    </lineage>
</organism>
<reference evidence="1 2" key="1">
    <citation type="submission" date="2022-02" db="EMBL/GenBank/DDBJ databases">
        <title>Mesosutterella porci, a novel member of the family Sutterellaceae from pig feces.</title>
        <authorList>
            <person name="Wylensek D."/>
            <person name="Clavel T."/>
        </authorList>
    </citation>
    <scope>NUCLEOTIDE SEQUENCE [LARGE SCALE GENOMIC DNA]</scope>
    <source>
        <strain evidence="2">oilRF-744-wt-GAM-9</strain>
    </source>
</reference>
<evidence type="ECO:0000313" key="2">
    <source>
        <dbReference type="Proteomes" id="UP001297600"/>
    </source>
</evidence>
<dbReference type="EMBL" id="JAKNCT010000001">
    <property type="protein sequence ID" value="MCG5029912.1"/>
    <property type="molecule type" value="Genomic_DNA"/>
</dbReference>
<accession>A0ABS9MN01</accession>
<sequence>MALKIRMKTRDWDFWTPILLKDVKSDQIDLELTRVMSLIDNVAEDPDCEAAEMSLSRYAMRRNTGNDRNLIGIPFFIMRGFRNRCILTLEDSPLTTLKQLEGKRIGLSGWQDSGNTWTRALLIEQGVPVDSIRWTLSRMTSADKIDMNRGREFWDNRVVFHDPEETPLVELLKAGKIDAIFQAFMPAGFYEKGYGLRQLQPDFVEQEKAWYGRWGFVPGIHILAMKKDFVDAHPEAPGQLAELLRSSQDMWLAKRRKYFESTPWLIASLLEMARALPKDWDPIGLEPNREMLNEFARQQYLQKLTGELRDADFLFPYKTL</sequence>
<dbReference type="Gene3D" id="3.40.190.10">
    <property type="entry name" value="Periplasmic binding protein-like II"/>
    <property type="match status" value="1"/>
</dbReference>
<protein>
    <submittedName>
        <fullName evidence="1">Nitrate ABC transporter substrate-binding protein</fullName>
    </submittedName>
</protein>
<name>A0ABS9MN01_9BURK</name>